<evidence type="ECO:0000313" key="16">
    <source>
        <dbReference type="Proteomes" id="UP000242084"/>
    </source>
</evidence>
<evidence type="ECO:0000259" key="14">
    <source>
        <dbReference type="Pfam" id="PF08544"/>
    </source>
</evidence>
<dbReference type="GO" id="GO:0004496">
    <property type="term" value="F:mevalonate kinase activity"/>
    <property type="evidence" value="ECO:0007669"/>
    <property type="project" value="UniProtKB-EC"/>
</dbReference>
<sequence>MTQIGYGESNGKVILIGEHAVTFGQPAIAIPFTTGKVKAKIESLNFGQPTMIISDVYEGTLNQAPEHINAVISRFIAQHRISLPIKVTFETNLPPSRGLGSSAAMAIAFIRACYDYVDKPLSDEVLINEANWAEQIAHGKPSGIDTQTIISNKPVWFQQGKASTLKPLSLNGYMVVIDTGIQGSTKQAVEDVHALCDNDSKFMQYIHELGNLTYKASDAINTHNLEQLAHVFELSQTYLRKLTVSHDQIEALISLSKHQGALAGKLTGGGRGGSMIILARNLDIAEKIAANAEHFGAHHTWIEPLGGL</sequence>
<accession>A0A239YAF6</accession>
<dbReference type="PANTHER" id="PTHR43290">
    <property type="entry name" value="MEVALONATE KINASE"/>
    <property type="match status" value="1"/>
</dbReference>
<dbReference type="InterPro" id="IPR036554">
    <property type="entry name" value="GHMP_kinase_C_sf"/>
</dbReference>
<dbReference type="AlphaFoldDB" id="A0A239YAF6"/>
<evidence type="ECO:0000256" key="2">
    <source>
        <dbReference type="ARBA" id="ARBA00006495"/>
    </source>
</evidence>
<evidence type="ECO:0000256" key="11">
    <source>
        <dbReference type="ARBA" id="ARBA00023098"/>
    </source>
</evidence>
<dbReference type="InterPro" id="IPR006204">
    <property type="entry name" value="GHMP_kinase_N_dom"/>
</dbReference>
<comment type="subcellular location">
    <subcellularLocation>
        <location evidence="1">Cytoplasm</location>
    </subcellularLocation>
</comment>
<evidence type="ECO:0000256" key="1">
    <source>
        <dbReference type="ARBA" id="ARBA00004496"/>
    </source>
</evidence>
<protein>
    <recommendedName>
        <fullName evidence="3">mevalonate kinase</fullName>
        <ecNumber evidence="3">2.7.1.36</ecNumber>
    </recommendedName>
</protein>
<proteinExistence type="inferred from homology"/>
<dbReference type="Gene3D" id="3.30.70.890">
    <property type="entry name" value="GHMP kinase, C-terminal domain"/>
    <property type="match status" value="1"/>
</dbReference>
<feature type="domain" description="GHMP kinase C-terminal" evidence="14">
    <location>
        <begin position="219"/>
        <end position="294"/>
    </location>
</feature>
<feature type="domain" description="GHMP kinase N-terminal" evidence="13">
    <location>
        <begin position="70"/>
        <end position="147"/>
    </location>
</feature>
<name>A0A239YAF6_9STAP</name>
<dbReference type="EC" id="2.7.1.36" evidence="3"/>
<keyword evidence="4" id="KW-0963">Cytoplasm</keyword>
<evidence type="ECO:0000259" key="13">
    <source>
        <dbReference type="Pfam" id="PF00288"/>
    </source>
</evidence>
<evidence type="ECO:0000256" key="8">
    <source>
        <dbReference type="ARBA" id="ARBA00022777"/>
    </source>
</evidence>
<evidence type="ECO:0000313" key="15">
    <source>
        <dbReference type="EMBL" id="SNV55847.1"/>
    </source>
</evidence>
<keyword evidence="11" id="KW-0443">Lipid metabolism</keyword>
<dbReference type="NCBIfam" id="TIGR00549">
    <property type="entry name" value="mevalon_kin"/>
    <property type="match status" value="1"/>
</dbReference>
<keyword evidence="5" id="KW-0444">Lipid biosynthesis</keyword>
<dbReference type="PANTHER" id="PTHR43290:SF2">
    <property type="entry name" value="MEVALONATE KINASE"/>
    <property type="match status" value="1"/>
</dbReference>
<comment type="pathway">
    <text evidence="12">Isoprenoid biosynthesis; isopentenyl diphosphate biosynthesis via mevalonate pathway; isopentenyl diphosphate from (R)-mevalonate: step 1/3.</text>
</comment>
<dbReference type="InterPro" id="IPR014721">
    <property type="entry name" value="Ribsml_uS5_D2-typ_fold_subgr"/>
</dbReference>
<dbReference type="KEGG" id="sste:SAMEA4384403_0193"/>
<keyword evidence="7" id="KW-0547">Nucleotide-binding</keyword>
<dbReference type="UniPathway" id="UPA00057">
    <property type="reaction ID" value="UER00098"/>
</dbReference>
<dbReference type="RefSeq" id="WP_095085475.1">
    <property type="nucleotide sequence ID" value="NZ_BMDM01000009.1"/>
</dbReference>
<dbReference type="SUPFAM" id="SSF54211">
    <property type="entry name" value="Ribosomal protein S5 domain 2-like"/>
    <property type="match status" value="1"/>
</dbReference>
<evidence type="ECO:0000256" key="10">
    <source>
        <dbReference type="ARBA" id="ARBA00022842"/>
    </source>
</evidence>
<dbReference type="InterPro" id="IPR006205">
    <property type="entry name" value="Mev_gal_kin"/>
</dbReference>
<dbReference type="Pfam" id="PF08544">
    <property type="entry name" value="GHMP_kinases_C"/>
    <property type="match status" value="1"/>
</dbReference>
<dbReference type="Proteomes" id="UP000242084">
    <property type="component" value="Chromosome 1"/>
</dbReference>
<dbReference type="EMBL" id="LT906462">
    <property type="protein sequence ID" value="SNV55847.1"/>
    <property type="molecule type" value="Genomic_DNA"/>
</dbReference>
<evidence type="ECO:0000256" key="9">
    <source>
        <dbReference type="ARBA" id="ARBA00022840"/>
    </source>
</evidence>
<evidence type="ECO:0000256" key="6">
    <source>
        <dbReference type="ARBA" id="ARBA00022679"/>
    </source>
</evidence>
<reference evidence="15 16" key="1">
    <citation type="submission" date="2017-06" db="EMBL/GenBank/DDBJ databases">
        <authorList>
            <consortium name="Pathogen Informatics"/>
        </authorList>
    </citation>
    <scope>NUCLEOTIDE SEQUENCE [LARGE SCALE GENOMIC DNA]</scope>
    <source>
        <strain evidence="15 16">NCTC13839</strain>
    </source>
</reference>
<evidence type="ECO:0000256" key="7">
    <source>
        <dbReference type="ARBA" id="ARBA00022741"/>
    </source>
</evidence>
<dbReference type="GO" id="GO:0005524">
    <property type="term" value="F:ATP binding"/>
    <property type="evidence" value="ECO:0007669"/>
    <property type="project" value="UniProtKB-KW"/>
</dbReference>
<organism evidence="15 16">
    <name type="scientific">Mammaliicoccus stepanovicii</name>
    <dbReference type="NCBI Taxonomy" id="643214"/>
    <lineage>
        <taxon>Bacteria</taxon>
        <taxon>Bacillati</taxon>
        <taxon>Bacillota</taxon>
        <taxon>Bacilli</taxon>
        <taxon>Bacillales</taxon>
        <taxon>Staphylococcaceae</taxon>
        <taxon>Mammaliicoccus</taxon>
    </lineage>
</organism>
<dbReference type="InterPro" id="IPR020568">
    <property type="entry name" value="Ribosomal_Su5_D2-typ_SF"/>
</dbReference>
<evidence type="ECO:0000256" key="3">
    <source>
        <dbReference type="ARBA" id="ARBA00012103"/>
    </source>
</evidence>
<dbReference type="GO" id="GO:0005829">
    <property type="term" value="C:cytosol"/>
    <property type="evidence" value="ECO:0007669"/>
    <property type="project" value="TreeGrafter"/>
</dbReference>
<dbReference type="SUPFAM" id="SSF55060">
    <property type="entry name" value="GHMP Kinase, C-terminal domain"/>
    <property type="match status" value="1"/>
</dbReference>
<dbReference type="InterPro" id="IPR006203">
    <property type="entry name" value="GHMP_knse_ATP-bd_CS"/>
</dbReference>
<keyword evidence="8 15" id="KW-0418">Kinase</keyword>
<dbReference type="InterPro" id="IPR013750">
    <property type="entry name" value="GHMP_kinase_C_dom"/>
</dbReference>
<keyword evidence="16" id="KW-1185">Reference proteome</keyword>
<dbReference type="OrthoDB" id="9764892at2"/>
<dbReference type="GO" id="GO:0019287">
    <property type="term" value="P:isopentenyl diphosphate biosynthetic process, mevalonate pathway"/>
    <property type="evidence" value="ECO:0007669"/>
    <property type="project" value="UniProtKB-UniPathway"/>
</dbReference>
<dbReference type="Gene3D" id="3.30.230.10">
    <property type="match status" value="1"/>
</dbReference>
<evidence type="ECO:0000256" key="4">
    <source>
        <dbReference type="ARBA" id="ARBA00022490"/>
    </source>
</evidence>
<evidence type="ECO:0000256" key="12">
    <source>
        <dbReference type="ARBA" id="ARBA00029438"/>
    </source>
</evidence>
<keyword evidence="10" id="KW-0460">Magnesium</keyword>
<dbReference type="PRINTS" id="PR00959">
    <property type="entry name" value="MEVGALKINASE"/>
</dbReference>
<comment type="similarity">
    <text evidence="2">Belongs to the GHMP kinase family. Mevalonate kinase subfamily.</text>
</comment>
<dbReference type="Pfam" id="PF00288">
    <property type="entry name" value="GHMP_kinases_N"/>
    <property type="match status" value="1"/>
</dbReference>
<gene>
    <name evidence="15" type="ORF">SAMEA4384403_00193</name>
</gene>
<dbReference type="PROSITE" id="PS00627">
    <property type="entry name" value="GHMP_KINASES_ATP"/>
    <property type="match status" value="1"/>
</dbReference>
<keyword evidence="9" id="KW-0067">ATP-binding</keyword>
<keyword evidence="6" id="KW-0808">Transferase</keyword>
<evidence type="ECO:0000256" key="5">
    <source>
        <dbReference type="ARBA" id="ARBA00022516"/>
    </source>
</evidence>